<dbReference type="OrthoDB" id="5492672at2"/>
<reference evidence="3" key="1">
    <citation type="submission" date="2017-09" db="EMBL/GenBank/DDBJ databases">
        <authorList>
            <person name="Varghese N."/>
            <person name="Submissions S."/>
        </authorList>
    </citation>
    <scope>NUCLEOTIDE SEQUENCE [LARGE SCALE GENOMIC DNA]</scope>
    <source>
        <strain evidence="3">DSM 29961</strain>
    </source>
</reference>
<dbReference type="Proteomes" id="UP000219452">
    <property type="component" value="Unassembled WGS sequence"/>
</dbReference>
<proteinExistence type="predicted"/>
<feature type="compositionally biased region" description="Low complexity" evidence="1">
    <location>
        <begin position="545"/>
        <end position="558"/>
    </location>
</feature>
<keyword evidence="3" id="KW-1185">Reference proteome</keyword>
<name>A0A286GKY3_9BACT</name>
<evidence type="ECO:0000313" key="2">
    <source>
        <dbReference type="EMBL" id="SOD95846.1"/>
    </source>
</evidence>
<gene>
    <name evidence="2" type="ORF">SAMN06269250_5011</name>
</gene>
<dbReference type="EMBL" id="OCNH01000005">
    <property type="protein sequence ID" value="SOD95846.1"/>
    <property type="molecule type" value="Genomic_DNA"/>
</dbReference>
<organism evidence="2 3">
    <name type="scientific">Spirosoma fluviale</name>
    <dbReference type="NCBI Taxonomy" id="1597977"/>
    <lineage>
        <taxon>Bacteria</taxon>
        <taxon>Pseudomonadati</taxon>
        <taxon>Bacteroidota</taxon>
        <taxon>Cytophagia</taxon>
        <taxon>Cytophagales</taxon>
        <taxon>Cytophagaceae</taxon>
        <taxon>Spirosoma</taxon>
    </lineage>
</organism>
<evidence type="ECO:0000256" key="1">
    <source>
        <dbReference type="SAM" id="MobiDB-lite"/>
    </source>
</evidence>
<evidence type="ECO:0000313" key="3">
    <source>
        <dbReference type="Proteomes" id="UP000219452"/>
    </source>
</evidence>
<sequence length="658" mass="77339">MQNTHFVFYIESAVISELVATAKKQTTELFAILNIISIVNSKKMKNKASLLAIFQLFFTLISFSKELIYLNKIEAEQIVQNIPNFNQIKVVLANIRIRHENDYTVGRINTVGLALMKDNKNKISNSEVIGKLYSGQFEYSFSDFNELKNKKLIFKNIENKTDLALVFYCLKNRLVTNSSFPKDIPTYNVSELIYDKQNKVIMMFSEIPIKIGLYEFNYMKELGVEKEFIKKIFDLHKRDKICLEGHSNIQDNWLIQNYDAVKVLTSFANYFGDDNECRAFLNSKYTKDLIRHDQLIEITSKFPQIFEAVPPRYFEMNRLNKEKILQDFLLSKNLNFNNLSKNQDLIDLFLNVGVYHDDASLSKTIEKYKSKGNKYDTYSYNEYAYNIEGLVVNMEDYLLHFGFYDDSNFDTNKILLRLSCTFKNKQEFEKFKIIFQHFDLSDYKAGNTRFFKNSNRFVEQRNGKDFINMWGHPPYDGLLEISENNSLISLYNYRGNSTPAFSLNKNKFSSVTIKELNQFEYEKLEKTYNRNVNFLSSFNTPFEVSRSSSSSSNSSDYSISKDNDTQSRFNSFKESFELKFVENIKNSNSLLSILPGNSYDGKCPCNKYKLKVGSYFFGRSYDLYEDSDGKWWFFDLFKDDGPFKNYEELQRFLFVKRR</sequence>
<dbReference type="RefSeq" id="WP_097129456.1">
    <property type="nucleotide sequence ID" value="NZ_OCNH01000005.1"/>
</dbReference>
<accession>A0A286GKY3</accession>
<protein>
    <submittedName>
        <fullName evidence="2">Uncharacterized protein</fullName>
    </submittedName>
</protein>
<dbReference type="AlphaFoldDB" id="A0A286GKY3"/>
<feature type="region of interest" description="Disordered" evidence="1">
    <location>
        <begin position="542"/>
        <end position="564"/>
    </location>
</feature>